<evidence type="ECO:0000259" key="7">
    <source>
        <dbReference type="PROSITE" id="PS51775"/>
    </source>
</evidence>
<feature type="region of interest" description="Disordered" evidence="5">
    <location>
        <begin position="259"/>
        <end position="298"/>
    </location>
</feature>
<keyword evidence="3 6" id="KW-1133">Transmembrane helix</keyword>
<evidence type="ECO:0000256" key="6">
    <source>
        <dbReference type="SAM" id="Phobius"/>
    </source>
</evidence>
<dbReference type="OrthoDB" id="1100010at2759"/>
<dbReference type="PANTHER" id="PTHR31422:SF2">
    <property type="entry name" value="PROTEIN FLOURY 1-LIKE"/>
    <property type="match status" value="1"/>
</dbReference>
<protein>
    <recommendedName>
        <fullName evidence="7">GTD-binding domain-containing protein</fullName>
    </recommendedName>
</protein>
<keyword evidence="9" id="KW-1185">Reference proteome</keyword>
<feature type="transmembrane region" description="Helical" evidence="6">
    <location>
        <begin position="20"/>
        <end position="46"/>
    </location>
</feature>
<dbReference type="InterPro" id="IPR007656">
    <property type="entry name" value="GTD-bd"/>
</dbReference>
<dbReference type="AlphaFoldDB" id="A0A2G5E867"/>
<proteinExistence type="predicted"/>
<organism evidence="8 9">
    <name type="scientific">Aquilegia coerulea</name>
    <name type="common">Rocky mountain columbine</name>
    <dbReference type="NCBI Taxonomy" id="218851"/>
    <lineage>
        <taxon>Eukaryota</taxon>
        <taxon>Viridiplantae</taxon>
        <taxon>Streptophyta</taxon>
        <taxon>Embryophyta</taxon>
        <taxon>Tracheophyta</taxon>
        <taxon>Spermatophyta</taxon>
        <taxon>Magnoliopsida</taxon>
        <taxon>Ranunculales</taxon>
        <taxon>Ranunculaceae</taxon>
        <taxon>Thalictroideae</taxon>
        <taxon>Aquilegia</taxon>
    </lineage>
</organism>
<feature type="domain" description="GTD-binding" evidence="7">
    <location>
        <begin position="150"/>
        <end position="248"/>
    </location>
</feature>
<evidence type="ECO:0000313" key="9">
    <source>
        <dbReference type="Proteomes" id="UP000230069"/>
    </source>
</evidence>
<evidence type="ECO:0000256" key="1">
    <source>
        <dbReference type="ARBA" id="ARBA00004370"/>
    </source>
</evidence>
<keyword evidence="4 6" id="KW-0472">Membrane</keyword>
<comment type="subcellular location">
    <subcellularLocation>
        <location evidence="1">Membrane</location>
    </subcellularLocation>
</comment>
<dbReference type="GO" id="GO:0016020">
    <property type="term" value="C:membrane"/>
    <property type="evidence" value="ECO:0007669"/>
    <property type="project" value="UniProtKB-SubCell"/>
</dbReference>
<evidence type="ECO:0000256" key="2">
    <source>
        <dbReference type="ARBA" id="ARBA00022692"/>
    </source>
</evidence>
<evidence type="ECO:0000313" key="8">
    <source>
        <dbReference type="EMBL" id="PIA51956.1"/>
    </source>
</evidence>
<dbReference type="InParanoid" id="A0A2G5E867"/>
<evidence type="ECO:0000256" key="3">
    <source>
        <dbReference type="ARBA" id="ARBA00022989"/>
    </source>
</evidence>
<dbReference type="STRING" id="218851.A0A2G5E867"/>
<sequence length="298" mass="34108">MEYASYLNFSTKTTDFGCGFLMFGSLAAFGNMLLLVFVLVLGLWFLNLGCNYSGLDKLKSIESRNGFCSGICYSKISSCRINLLKLLNNSVSDSINSKKSKEVYCLSKNKFDVNESLRELNEEEDDDGNEEEEEKEKEEVGDDYKEEEEMDLMALRKVVRIERKRANDAYIELEKERTAAGSAANEALAMILRLQNELSSSQMQFNQYQRLAEQKQLHDQEVIHCLRWIVLKHESERSFLESQLNLCRQKFKLCAKADDEDGLDGEDWTPKNHSPSPSFGDDLTEDLVSSLDMDSELR</sequence>
<name>A0A2G5E867_AQUCA</name>
<dbReference type="GO" id="GO:0080115">
    <property type="term" value="F:myosin XI tail binding"/>
    <property type="evidence" value="ECO:0007669"/>
    <property type="project" value="UniProtKB-ARBA"/>
</dbReference>
<feature type="compositionally biased region" description="Acidic residues" evidence="5">
    <location>
        <begin position="121"/>
        <end position="146"/>
    </location>
</feature>
<evidence type="ECO:0000256" key="4">
    <source>
        <dbReference type="ARBA" id="ARBA00023136"/>
    </source>
</evidence>
<dbReference type="FunCoup" id="A0A2G5E867">
    <property type="interactions" value="10"/>
</dbReference>
<dbReference type="Proteomes" id="UP000230069">
    <property type="component" value="Unassembled WGS sequence"/>
</dbReference>
<dbReference type="Pfam" id="PF04576">
    <property type="entry name" value="Zein-binding"/>
    <property type="match status" value="1"/>
</dbReference>
<dbReference type="EMBL" id="KZ305027">
    <property type="protein sequence ID" value="PIA51956.1"/>
    <property type="molecule type" value="Genomic_DNA"/>
</dbReference>
<keyword evidence="2 6" id="KW-0812">Transmembrane</keyword>
<dbReference type="PANTHER" id="PTHR31422">
    <property type="entry name" value="BNAANNG28530D PROTEIN"/>
    <property type="match status" value="1"/>
</dbReference>
<dbReference type="PROSITE" id="PS51775">
    <property type="entry name" value="GTD_BINDING"/>
    <property type="match status" value="1"/>
</dbReference>
<evidence type="ECO:0000256" key="5">
    <source>
        <dbReference type="SAM" id="MobiDB-lite"/>
    </source>
</evidence>
<feature type="region of interest" description="Disordered" evidence="5">
    <location>
        <begin position="117"/>
        <end position="146"/>
    </location>
</feature>
<accession>A0A2G5E867</accession>
<reference evidence="8 9" key="1">
    <citation type="submission" date="2017-09" db="EMBL/GenBank/DDBJ databases">
        <title>WGS assembly of Aquilegia coerulea Goldsmith.</title>
        <authorList>
            <person name="Hodges S."/>
            <person name="Kramer E."/>
            <person name="Nordborg M."/>
            <person name="Tomkins J."/>
            <person name="Borevitz J."/>
            <person name="Derieg N."/>
            <person name="Yan J."/>
            <person name="Mihaltcheva S."/>
            <person name="Hayes R.D."/>
            <person name="Rokhsar D."/>
        </authorList>
    </citation>
    <scope>NUCLEOTIDE SEQUENCE [LARGE SCALE GENOMIC DNA]</scope>
    <source>
        <strain evidence="9">cv. Goldsmith</strain>
    </source>
</reference>
<gene>
    <name evidence="8" type="ORF">AQUCO_01000077v1</name>
</gene>